<sequence length="334" mass="36576">MAEFLAERGKLGEHEIAVLTDPARGRSVRIARRGATLLSFEVPSPQGTHNIADGYRDAAELDTRPSSRFAIMVPFANRIDDARYVFDGEPYDLQPGVEGDARAARHGFVRGVDFDITQLAAGEQGARVTFTTQAIRPGVHPGYPFAIDLAVTYTLDASGLTLEAAMRNVGKHAAPCFFGWHPYFRLSDSPIDGWELQIPADSFVRTDEAFIPIAGAGARASLGQAPELDFRTMQAIGRRELNHAFADLRCDTDGRARTRLRDPQSGIGIAVWQPSGVMLAFTADTVTRDVRRSVALEPMESWSDAFNRPDCAQAIRLEPGAERRFTCGVEIESP</sequence>
<dbReference type="AlphaFoldDB" id="A0A0G9H6D9"/>
<dbReference type="PATRIC" id="fig|1440762.4.peg.311"/>
<dbReference type="EMBL" id="JPLA01000012">
    <property type="protein sequence ID" value="KLD65066.1"/>
    <property type="molecule type" value="Genomic_DNA"/>
</dbReference>
<dbReference type="InterPro" id="IPR008183">
    <property type="entry name" value="Aldose_1/G6P_1-epimerase"/>
</dbReference>
<organism evidence="1 2">
    <name type="scientific">Dyella japonica DSM 16301</name>
    <dbReference type="NCBI Taxonomy" id="1440762"/>
    <lineage>
        <taxon>Bacteria</taxon>
        <taxon>Pseudomonadati</taxon>
        <taxon>Pseudomonadota</taxon>
        <taxon>Gammaproteobacteria</taxon>
        <taxon>Lysobacterales</taxon>
        <taxon>Rhodanobacteraceae</taxon>
        <taxon>Dyella</taxon>
    </lineage>
</organism>
<evidence type="ECO:0000313" key="2">
    <source>
        <dbReference type="Proteomes" id="UP000035481"/>
    </source>
</evidence>
<dbReference type="GO" id="GO:0030246">
    <property type="term" value="F:carbohydrate binding"/>
    <property type="evidence" value="ECO:0007669"/>
    <property type="project" value="InterPro"/>
</dbReference>
<dbReference type="STRING" id="1440762.Y882_04865"/>
<name>A0A0G9H6D9_9GAMM</name>
<dbReference type="GO" id="GO:0006006">
    <property type="term" value="P:glucose metabolic process"/>
    <property type="evidence" value="ECO:0007669"/>
    <property type="project" value="TreeGrafter"/>
</dbReference>
<proteinExistence type="predicted"/>
<dbReference type="SUPFAM" id="SSF74650">
    <property type="entry name" value="Galactose mutarotase-like"/>
    <property type="match status" value="1"/>
</dbReference>
<dbReference type="GO" id="GO:0033499">
    <property type="term" value="P:galactose catabolic process via UDP-galactose, Leloir pathway"/>
    <property type="evidence" value="ECO:0007669"/>
    <property type="project" value="TreeGrafter"/>
</dbReference>
<dbReference type="OrthoDB" id="9808779at2"/>
<dbReference type="PANTHER" id="PTHR10091:SF0">
    <property type="entry name" value="GALACTOSE MUTAROTASE"/>
    <property type="match status" value="1"/>
</dbReference>
<dbReference type="Proteomes" id="UP000035481">
    <property type="component" value="Unassembled WGS sequence"/>
</dbReference>
<protein>
    <submittedName>
        <fullName evidence="1">Aldose epimerase</fullName>
    </submittedName>
</protein>
<reference evidence="1 2" key="1">
    <citation type="journal article" date="2015" name="Antonie Van Leeuwenhoek">
        <title>A phylogenomic and molecular marker based taxonomic framework for the order Xanthomonadales: proposal to transfer the families Algiphilaceae and Solimonadaceae to the order Nevskiales ord. nov. and to create a new family within the order Xanthomonadales, the family Rhodanobacteraceae fam. nov., containing the genus Rhodanobacter and its closest relatives.</title>
        <authorList>
            <person name="Naushad S."/>
            <person name="Adeolu M."/>
            <person name="Wong S."/>
            <person name="Sohail M."/>
            <person name="Schellhorn H.E."/>
            <person name="Gupta R.S."/>
        </authorList>
    </citation>
    <scope>NUCLEOTIDE SEQUENCE [LARGE SCALE GENOMIC DNA]</scope>
    <source>
        <strain evidence="1 2">DSM 16301</strain>
    </source>
</reference>
<dbReference type="Gene3D" id="2.70.98.10">
    <property type="match status" value="1"/>
</dbReference>
<comment type="caution">
    <text evidence="1">The sequence shown here is derived from an EMBL/GenBank/DDBJ whole genome shotgun (WGS) entry which is preliminary data.</text>
</comment>
<dbReference type="PANTHER" id="PTHR10091">
    <property type="entry name" value="ALDOSE-1-EPIMERASE"/>
    <property type="match status" value="1"/>
</dbReference>
<accession>A0A0G9H6D9</accession>
<dbReference type="Pfam" id="PF01263">
    <property type="entry name" value="Aldose_epim"/>
    <property type="match status" value="1"/>
</dbReference>
<dbReference type="RefSeq" id="WP_046970747.1">
    <property type="nucleotide sequence ID" value="NZ_JPLA01000012.1"/>
</dbReference>
<dbReference type="GO" id="GO:0004034">
    <property type="term" value="F:aldose 1-epimerase activity"/>
    <property type="evidence" value="ECO:0007669"/>
    <property type="project" value="TreeGrafter"/>
</dbReference>
<dbReference type="InterPro" id="IPR011013">
    <property type="entry name" value="Gal_mutarotase_sf_dom"/>
</dbReference>
<dbReference type="InterPro" id="IPR014718">
    <property type="entry name" value="GH-type_carb-bd"/>
</dbReference>
<evidence type="ECO:0000313" key="1">
    <source>
        <dbReference type="EMBL" id="KLD65066.1"/>
    </source>
</evidence>
<gene>
    <name evidence="1" type="ORF">Y882_04865</name>
</gene>